<evidence type="ECO:0000256" key="3">
    <source>
        <dbReference type="ARBA" id="ARBA00022840"/>
    </source>
</evidence>
<dbReference type="GO" id="GO:0030261">
    <property type="term" value="P:chromosome condensation"/>
    <property type="evidence" value="ECO:0007669"/>
    <property type="project" value="InterPro"/>
</dbReference>
<dbReference type="Pfam" id="PF02463">
    <property type="entry name" value="SMC_N"/>
    <property type="match status" value="1"/>
</dbReference>
<dbReference type="Gene3D" id="1.20.1060.20">
    <property type="match status" value="1"/>
</dbReference>
<evidence type="ECO:0000256" key="6">
    <source>
        <dbReference type="SAM" id="Coils"/>
    </source>
</evidence>
<dbReference type="PIRSF" id="PIRSF005719">
    <property type="entry name" value="SMC"/>
    <property type="match status" value="1"/>
</dbReference>
<dbReference type="EMBL" id="JABGBP010000020">
    <property type="protein sequence ID" value="NOL59365.1"/>
    <property type="molecule type" value="Genomic_DNA"/>
</dbReference>
<feature type="coiled-coil region" evidence="6">
    <location>
        <begin position="161"/>
        <end position="188"/>
    </location>
</feature>
<dbReference type="Pfam" id="PF06470">
    <property type="entry name" value="SMC_hinge"/>
    <property type="match status" value="1"/>
</dbReference>
<dbReference type="RefSeq" id="WP_171481180.1">
    <property type="nucleotide sequence ID" value="NZ_DAIEUD010000002.1"/>
</dbReference>
<dbReference type="Gene3D" id="3.30.70.1620">
    <property type="match status" value="1"/>
</dbReference>
<protein>
    <submittedName>
        <fullName evidence="8">Chromosome segregation protein SMC</fullName>
    </submittedName>
</protein>
<feature type="coiled-coil region" evidence="6">
    <location>
        <begin position="797"/>
        <end position="869"/>
    </location>
</feature>
<dbReference type="GO" id="GO:0005524">
    <property type="term" value="F:ATP binding"/>
    <property type="evidence" value="ECO:0007669"/>
    <property type="project" value="UniProtKB-KW"/>
</dbReference>
<dbReference type="AlphaFoldDB" id="A0A7K4FKB0"/>
<feature type="coiled-coil region" evidence="6">
    <location>
        <begin position="424"/>
        <end position="465"/>
    </location>
</feature>
<feature type="domain" description="SMC hinge" evidence="7">
    <location>
        <begin position="511"/>
        <end position="629"/>
    </location>
</feature>
<dbReference type="Proteomes" id="UP000546917">
    <property type="component" value="Unassembled WGS sequence"/>
</dbReference>
<dbReference type="InterPro" id="IPR003395">
    <property type="entry name" value="RecF/RecN/SMC_N"/>
</dbReference>
<evidence type="ECO:0000256" key="2">
    <source>
        <dbReference type="ARBA" id="ARBA00022741"/>
    </source>
</evidence>
<dbReference type="Gene3D" id="3.40.50.300">
    <property type="entry name" value="P-loop containing nucleotide triphosphate hydrolases"/>
    <property type="match status" value="2"/>
</dbReference>
<proteinExistence type="predicted"/>
<dbReference type="GO" id="GO:0003677">
    <property type="term" value="F:DNA binding"/>
    <property type="evidence" value="ECO:0007669"/>
    <property type="project" value="UniProtKB-KW"/>
</dbReference>
<sequence>MIVDSIEMENFKSYGDKQSIKINKGFTVIIGPNGSGKSNIGDSMLFVLGIRANKTVRVDKLEDFIHKTDPPKKHCYVALNVISNENNRYSIKRELVYNHGEYKSNYYINDKRASRTDVLKLIDSFHIYLDAYSFVLQGDINNLVKMTGTEKRKLFESIAGIESYKERIESAQNDINGLNENLNSMDAVLLEIKSMLDTLEVDRENALKYNKLNKEVNELKFFLKVKDRDRINQELAMYNGNIEKSQSDIDNLENENKNLSIQRDEAINRIKEIEDKLDAMGGQEVKGIRKRIEELNIGIAELKTKIGSTGESKTNSEARLKTSREAYNFNREQLENKLKEKKNYESYLKGTENSIAKINRELEKFRQENYENSKLTREINDRLASIDIEMQQANDQIINDYDIRTIEQELSGFSRENTMNEEKIKEESIKVKDLKWKIDNLKKNIKEYSEEINEVNKKFLTVRNKLNELVTMKSNNDVEIRNKEKELRGLNYRGTASPALREINSMMETESGIHGPLGKLIEYEDKYANAVIVAAGGRLNSIVVDNDSVAQMCIQAIKAKKLGRLTFIPLNKIATSPDRQKAAELINSGNAIDFVRNLITCDPAFEKAIKYAFGDTVLMDTLENARKHMTGVRIVTLDGDVLDPSGAMTGGSIKNDEILANRITKAIAELEEQNEILKSEISFKEKENSEISSKLADLTRKRDISTSNINNYETQLQESENSIEAAKTRIEEIKLKIKDAEDRKSNFEFKKNEVKMQLFTLDKERKELFKKLKELAPENVEIEKQMEEELGNEMKSRENYSSKLAQIETEFKHFTEKSQELEEKITGLENEITKFTGMVAEFKNKVEAMEKELEENRAKENEIDSRSRELYTEKNQVSTARDKLFENIRKNDDLISNKKAIIAGLKTKIENLAFQLETINYEIENTGMEYIEFNMSISEVKQKIDENSREIEKLGAVNMKAIEQYDMELNKYNSTEEKYKTLLSEKNDLIDLQNQIIEDEKRIFLELFDTINSQFQKIYARLSEGGEANLEITSRDDPLNSEVYIKVKPRGKHMIKIDALSGGEKSVAVLALILSFQIKNPSPIYYLDEVDMFLDGHNAEHVGELFMENSKTSQVVMVSLKGAVTKFADNLIAVTTDKHGNTKIIQKRIGEGIGKG</sequence>
<reference evidence="8 9" key="1">
    <citation type="submission" date="2020-05" db="EMBL/GenBank/DDBJ databases">
        <authorList>
            <person name="Zhang R."/>
        </authorList>
    </citation>
    <scope>NUCLEOTIDE SEQUENCE [LARGE SCALE GENOMIC DNA]</scope>
    <source>
        <strain evidence="8 9">DSM 28986</strain>
    </source>
</reference>
<evidence type="ECO:0000256" key="5">
    <source>
        <dbReference type="ARBA" id="ARBA00023125"/>
    </source>
</evidence>
<accession>A0A7K4FKB0</accession>
<dbReference type="GO" id="GO:0007062">
    <property type="term" value="P:sister chromatid cohesion"/>
    <property type="evidence" value="ECO:0007669"/>
    <property type="project" value="InterPro"/>
</dbReference>
<dbReference type="GO" id="GO:0016887">
    <property type="term" value="F:ATP hydrolysis activity"/>
    <property type="evidence" value="ECO:0007669"/>
    <property type="project" value="InterPro"/>
</dbReference>
<dbReference type="InterPro" id="IPR024704">
    <property type="entry name" value="SMC"/>
</dbReference>
<dbReference type="SMART" id="SM00968">
    <property type="entry name" value="SMC_hinge"/>
    <property type="match status" value="1"/>
</dbReference>
<evidence type="ECO:0000256" key="1">
    <source>
        <dbReference type="ARBA" id="ARBA00022490"/>
    </source>
</evidence>
<feature type="coiled-coil region" evidence="6">
    <location>
        <begin position="653"/>
        <end position="757"/>
    </location>
</feature>
<keyword evidence="3" id="KW-0067">ATP-binding</keyword>
<dbReference type="GO" id="GO:0005694">
    <property type="term" value="C:chromosome"/>
    <property type="evidence" value="ECO:0007669"/>
    <property type="project" value="InterPro"/>
</dbReference>
<organism evidence="8 9">
    <name type="scientific">Ferroplasma acidiphilum</name>
    <dbReference type="NCBI Taxonomy" id="74969"/>
    <lineage>
        <taxon>Archaea</taxon>
        <taxon>Methanobacteriati</taxon>
        <taxon>Thermoplasmatota</taxon>
        <taxon>Thermoplasmata</taxon>
        <taxon>Thermoplasmatales</taxon>
        <taxon>Ferroplasmaceae</taxon>
        <taxon>Ferroplasma</taxon>
    </lineage>
</organism>
<keyword evidence="2" id="KW-0547">Nucleotide-binding</keyword>
<dbReference type="InterPro" id="IPR010935">
    <property type="entry name" value="SMC_hinge"/>
</dbReference>
<evidence type="ECO:0000313" key="8">
    <source>
        <dbReference type="EMBL" id="NOL59365.1"/>
    </source>
</evidence>
<feature type="coiled-coil region" evidence="6">
    <location>
        <begin position="228"/>
        <end position="368"/>
    </location>
</feature>
<dbReference type="InterPro" id="IPR036277">
    <property type="entry name" value="SMC_hinge_sf"/>
</dbReference>
<dbReference type="InterPro" id="IPR011890">
    <property type="entry name" value="SMC_prok"/>
</dbReference>
<gene>
    <name evidence="8" type="primary">smc</name>
    <name evidence="8" type="ORF">HLB00_00735</name>
</gene>
<dbReference type="SUPFAM" id="SSF75553">
    <property type="entry name" value="Smc hinge domain"/>
    <property type="match status" value="1"/>
</dbReference>
<keyword evidence="4 6" id="KW-0175">Coiled coil</keyword>
<dbReference type="NCBIfam" id="TIGR02169">
    <property type="entry name" value="SMC_prok_A"/>
    <property type="match status" value="1"/>
</dbReference>
<keyword evidence="1" id="KW-0963">Cytoplasm</keyword>
<dbReference type="PANTHER" id="PTHR18937">
    <property type="entry name" value="STRUCTURAL MAINTENANCE OF CHROMOSOMES SMC FAMILY MEMBER"/>
    <property type="match status" value="1"/>
</dbReference>
<dbReference type="InterPro" id="IPR027417">
    <property type="entry name" value="P-loop_NTPase"/>
</dbReference>
<evidence type="ECO:0000256" key="4">
    <source>
        <dbReference type="ARBA" id="ARBA00023054"/>
    </source>
</evidence>
<keyword evidence="5" id="KW-0238">DNA-binding</keyword>
<dbReference type="SUPFAM" id="SSF52540">
    <property type="entry name" value="P-loop containing nucleoside triphosphate hydrolases"/>
    <property type="match status" value="1"/>
</dbReference>
<evidence type="ECO:0000259" key="7">
    <source>
        <dbReference type="SMART" id="SM00968"/>
    </source>
</evidence>
<name>A0A7K4FKB0_9ARCH</name>
<evidence type="ECO:0000313" key="9">
    <source>
        <dbReference type="Proteomes" id="UP000546917"/>
    </source>
</evidence>
<comment type="caution">
    <text evidence="8">The sequence shown here is derived from an EMBL/GenBank/DDBJ whole genome shotgun (WGS) entry which is preliminary data.</text>
</comment>